<evidence type="ECO:0000256" key="1">
    <source>
        <dbReference type="ARBA" id="ARBA00008007"/>
    </source>
</evidence>
<comment type="similarity">
    <text evidence="1">Belongs to the ComF/GntX family.</text>
</comment>
<comment type="caution">
    <text evidence="2">The sequence shown here is derived from an EMBL/GenBank/DDBJ whole genome shotgun (WGS) entry which is preliminary data.</text>
</comment>
<evidence type="ECO:0000313" key="3">
    <source>
        <dbReference type="Proteomes" id="UP000247980"/>
    </source>
</evidence>
<dbReference type="AlphaFoldDB" id="A0A2V5ITL1"/>
<evidence type="ECO:0000313" key="2">
    <source>
        <dbReference type="EMBL" id="PYI39845.1"/>
    </source>
</evidence>
<proteinExistence type="inferred from homology"/>
<dbReference type="SUPFAM" id="SSF53271">
    <property type="entry name" value="PRTase-like"/>
    <property type="match status" value="1"/>
</dbReference>
<accession>A0A2V5ITL1</accession>
<dbReference type="RefSeq" id="WP_110484018.1">
    <property type="nucleotide sequence ID" value="NZ_QJVC01000002.1"/>
</dbReference>
<dbReference type="CDD" id="cd06223">
    <property type="entry name" value="PRTases_typeI"/>
    <property type="match status" value="1"/>
</dbReference>
<dbReference type="Gene3D" id="3.40.50.2020">
    <property type="match status" value="1"/>
</dbReference>
<dbReference type="InterPro" id="IPR051910">
    <property type="entry name" value="ComF/GntX_DNA_util-trans"/>
</dbReference>
<dbReference type="OrthoDB" id="5244859at2"/>
<dbReference type="InterPro" id="IPR000836">
    <property type="entry name" value="PRTase_dom"/>
</dbReference>
<reference evidence="2 3" key="1">
    <citation type="submission" date="2018-05" db="EMBL/GenBank/DDBJ databases">
        <title>Genetic diversity of glacier-inhabiting Cryobacterium bacteria in China and description of Cryobacterium mengkeensis sp. nov. and Arthrobacter glacialis sp. nov.</title>
        <authorList>
            <person name="Liu Q."/>
            <person name="Xin Y.-H."/>
        </authorList>
    </citation>
    <scope>NUCLEOTIDE SEQUENCE [LARGE SCALE GENOMIC DNA]</scope>
    <source>
        <strain evidence="2 3">B7</strain>
    </source>
</reference>
<organism evidence="2 3">
    <name type="scientific">Arthrobacter psychrolactophilus</name>
    <dbReference type="NCBI Taxonomy" id="92442"/>
    <lineage>
        <taxon>Bacteria</taxon>
        <taxon>Bacillati</taxon>
        <taxon>Actinomycetota</taxon>
        <taxon>Actinomycetes</taxon>
        <taxon>Micrococcales</taxon>
        <taxon>Micrococcaceae</taxon>
        <taxon>Arthrobacter</taxon>
    </lineage>
</organism>
<dbReference type="PANTHER" id="PTHR47505:SF1">
    <property type="entry name" value="DNA UTILIZATION PROTEIN YHGH"/>
    <property type="match status" value="1"/>
</dbReference>
<name>A0A2V5ITL1_9MICC</name>
<sequence length="285" mass="31424">MELEQSTPGAHRGIAHGKWLRSWLWCESAWREFLYLAFPAECVVCGAEDHAICPPCSVLLRRQTRQPFRAEGAADALVGVEGESHLPVVAAGEYRDALAATILAYKNHGRTELRTSLARVLALALTVALELTPEHEPVILVPIPSTGSGWRRRGYDPVALLLRSLQTEGRVPPQLFIAPLLGIKARPPWQRQHQKGLGRQARRRNVRNTMCIRRNKLVHIRPSANHSGPALMLVDDVLTTGSTLREATKTLEKWGFRVCSATVLAATRAPEGAHEKAAFGGRAKN</sequence>
<dbReference type="EMBL" id="QJVC01000002">
    <property type="protein sequence ID" value="PYI39845.1"/>
    <property type="molecule type" value="Genomic_DNA"/>
</dbReference>
<keyword evidence="3" id="KW-1185">Reference proteome</keyword>
<dbReference type="InterPro" id="IPR029057">
    <property type="entry name" value="PRTase-like"/>
</dbReference>
<dbReference type="PANTHER" id="PTHR47505">
    <property type="entry name" value="DNA UTILIZATION PROTEIN YHGH"/>
    <property type="match status" value="1"/>
</dbReference>
<dbReference type="Proteomes" id="UP000247980">
    <property type="component" value="Unassembled WGS sequence"/>
</dbReference>
<gene>
    <name evidence="2" type="ORF">CVS30_04080</name>
</gene>
<protein>
    <submittedName>
        <fullName evidence="2">ComF family protein</fullName>
    </submittedName>
</protein>